<name>A0A5Q0LIP6_9ACTN</name>
<evidence type="ECO:0000313" key="3">
    <source>
        <dbReference type="EMBL" id="QFZ76903.1"/>
    </source>
</evidence>
<dbReference type="PANTHER" id="PTHR48228:SF6">
    <property type="entry name" value="L-CARNITINE COA-TRANSFERASE"/>
    <property type="match status" value="1"/>
</dbReference>
<evidence type="ECO:0000256" key="2">
    <source>
        <dbReference type="ARBA" id="ARBA00022679"/>
    </source>
</evidence>
<organism evidence="3 4">
    <name type="scientific">Streptomyces fagopyri</name>
    <dbReference type="NCBI Taxonomy" id="2662397"/>
    <lineage>
        <taxon>Bacteria</taxon>
        <taxon>Bacillati</taxon>
        <taxon>Actinomycetota</taxon>
        <taxon>Actinomycetes</taxon>
        <taxon>Kitasatosporales</taxon>
        <taxon>Streptomycetaceae</taxon>
        <taxon>Streptomyces</taxon>
    </lineage>
</organism>
<dbReference type="Gene3D" id="3.30.1540.10">
    <property type="entry name" value="formyl-coa transferase, domain 3"/>
    <property type="match status" value="1"/>
</dbReference>
<protein>
    <submittedName>
        <fullName evidence="3">CoA transferase</fullName>
    </submittedName>
</protein>
<dbReference type="SUPFAM" id="SSF89796">
    <property type="entry name" value="CoA-transferase family III (CaiB/BaiF)"/>
    <property type="match status" value="1"/>
</dbReference>
<keyword evidence="4" id="KW-1185">Reference proteome</keyword>
<gene>
    <name evidence="3" type="ORF">GFH48_29780</name>
</gene>
<dbReference type="InterPro" id="IPR044855">
    <property type="entry name" value="CoA-Trfase_III_dom3_sf"/>
</dbReference>
<dbReference type="PANTHER" id="PTHR48228">
    <property type="entry name" value="SUCCINYL-COA--D-CITRAMALATE COA-TRANSFERASE"/>
    <property type="match status" value="1"/>
</dbReference>
<sequence length="400" mass="42679">MSARPGPGPLTGLRVLDLATLFAGPLAATLLGDFGAEVVKVEHPAKPDPSRGHGPSKDGIGLWWKLLGRNKRTITLDLSKPGGRATLLRLAARADVIIENFRPGTLEKWDLGWEELSAANPRLVLARVTAFGQFGPYAHRPGFGTLAEAMSGFAAITGEPDTPPVLPPFGLADSIAGLTTAYAVMTALRARETSGLGQVVDMAIIEPILTVLGPQPLWYDQLGHVQPRTGNRSANNAPRNTYRTADGSWVAVSTSAQSIAERVMRLVGRPDLIDEPWFATGADRALHTDVLDEAVGAWIARRDRAEVLEAFEKAEAAVAPIQDVADVMEDAQYEALDTITTVADPELGPLRMQNVLFRLSSTPGAVRWAGRPHGADTDTVLTELGLSGDEITALRSEGAL</sequence>
<dbReference type="Pfam" id="PF02515">
    <property type="entry name" value="CoA_transf_3"/>
    <property type="match status" value="1"/>
</dbReference>
<accession>A0A5Q0LIP6</accession>
<dbReference type="InterPro" id="IPR050509">
    <property type="entry name" value="CoA-transferase_III"/>
</dbReference>
<evidence type="ECO:0000313" key="4">
    <source>
        <dbReference type="Proteomes" id="UP000326179"/>
    </source>
</evidence>
<dbReference type="Proteomes" id="UP000326179">
    <property type="component" value="Chromosome"/>
</dbReference>
<dbReference type="InterPro" id="IPR003673">
    <property type="entry name" value="CoA-Trfase_fam_III"/>
</dbReference>
<dbReference type="Gene3D" id="3.40.50.10540">
    <property type="entry name" value="Crotonobetainyl-coa:carnitine coa-transferase, domain 1"/>
    <property type="match status" value="1"/>
</dbReference>
<evidence type="ECO:0000256" key="1">
    <source>
        <dbReference type="ARBA" id="ARBA00008383"/>
    </source>
</evidence>
<dbReference type="AlphaFoldDB" id="A0A5Q0LIP6"/>
<dbReference type="GO" id="GO:0016740">
    <property type="term" value="F:transferase activity"/>
    <property type="evidence" value="ECO:0007669"/>
    <property type="project" value="UniProtKB-KW"/>
</dbReference>
<dbReference type="KEGG" id="sfy:GFH48_29780"/>
<comment type="similarity">
    <text evidence="1">Belongs to the CoA-transferase III family.</text>
</comment>
<dbReference type="InterPro" id="IPR023606">
    <property type="entry name" value="CoA-Trfase_III_dom_1_sf"/>
</dbReference>
<proteinExistence type="inferred from homology"/>
<dbReference type="EMBL" id="CP045643">
    <property type="protein sequence ID" value="QFZ76903.1"/>
    <property type="molecule type" value="Genomic_DNA"/>
</dbReference>
<reference evidence="3 4" key="1">
    <citation type="submission" date="2019-10" db="EMBL/GenBank/DDBJ databases">
        <title>A novel species.</title>
        <authorList>
            <person name="Gao J."/>
        </authorList>
    </citation>
    <scope>NUCLEOTIDE SEQUENCE [LARGE SCALE GENOMIC DNA]</scope>
    <source>
        <strain evidence="3 4">QMT-28</strain>
    </source>
</reference>
<dbReference type="RefSeq" id="WP_153291115.1">
    <property type="nucleotide sequence ID" value="NZ_CP045643.1"/>
</dbReference>
<keyword evidence="2 3" id="KW-0808">Transferase</keyword>